<dbReference type="RefSeq" id="WP_289245958.1">
    <property type="nucleotide sequence ID" value="NZ_OX458335.1"/>
</dbReference>
<proteinExistence type="predicted"/>
<evidence type="ECO:0000313" key="2">
    <source>
        <dbReference type="Proteomes" id="UP001177000"/>
    </source>
</evidence>
<dbReference type="EMBL" id="OX458335">
    <property type="protein sequence ID" value="CAI8975356.1"/>
    <property type="molecule type" value="Genomic_DNA"/>
</dbReference>
<evidence type="ECO:0000313" key="1">
    <source>
        <dbReference type="EMBL" id="CAI8975356.1"/>
    </source>
</evidence>
<gene>
    <name evidence="1" type="ORF">DAPPPG215_25370</name>
</gene>
<accession>A0AAV1BRG6</accession>
<protein>
    <submittedName>
        <fullName evidence="1">Uncharacterized protein</fullName>
    </submittedName>
</protein>
<reference evidence="1" key="1">
    <citation type="submission" date="2023-03" db="EMBL/GenBank/DDBJ databases">
        <authorList>
            <person name="Pothier F. J."/>
        </authorList>
    </citation>
    <scope>NUCLEOTIDE SEQUENCE</scope>
    <source>
        <strain evidence="1">DAPP-PG 215</strain>
    </source>
</reference>
<organism evidence="1 2">
    <name type="scientific">Pseudomonas syringae pv. tomato</name>
    <dbReference type="NCBI Taxonomy" id="323"/>
    <lineage>
        <taxon>Bacteria</taxon>
        <taxon>Pseudomonadati</taxon>
        <taxon>Pseudomonadota</taxon>
        <taxon>Gammaproteobacteria</taxon>
        <taxon>Pseudomonadales</taxon>
        <taxon>Pseudomonadaceae</taxon>
        <taxon>Pseudomonas</taxon>
    </lineage>
</organism>
<sequence length="119" mass="13604">MQNWTSLRKMKAGEIIDLQGQPFLSMEDEAYKISDMQYLLANPLNNSTEGKLHLLSLFWAASEKAFRRAYYRDIEGDDMAIETPPSELLPAGSARTYRQIRETLGRRCKNSQLSPPLAH</sequence>
<dbReference type="Proteomes" id="UP001177000">
    <property type="component" value="Chromosome"/>
</dbReference>
<dbReference type="AlphaFoldDB" id="A0AAV1BRG6"/>
<name>A0AAV1BRG6_PSEUB</name>